<feature type="active site" description="Proton donor" evidence="5">
    <location>
        <position position="340"/>
    </location>
</feature>
<comment type="cofactor">
    <cofactor evidence="1 5">
        <name>pyridoxal 5'-phosphate</name>
        <dbReference type="ChEBI" id="CHEBI:597326"/>
    </cofactor>
</comment>
<dbReference type="InterPro" id="IPR009006">
    <property type="entry name" value="Ala_racemase/Decarboxylase_C"/>
</dbReference>
<dbReference type="AlphaFoldDB" id="A0A2G6MRQ9"/>
<dbReference type="GO" id="GO:0008836">
    <property type="term" value="F:diaminopimelate decarboxylase activity"/>
    <property type="evidence" value="ECO:0007669"/>
    <property type="project" value="InterPro"/>
</dbReference>
<dbReference type="InterPro" id="IPR029066">
    <property type="entry name" value="PLP-binding_barrel"/>
</dbReference>
<evidence type="ECO:0000259" key="6">
    <source>
        <dbReference type="Pfam" id="PF02784"/>
    </source>
</evidence>
<dbReference type="Proteomes" id="UP000231203">
    <property type="component" value="Unassembled WGS sequence"/>
</dbReference>
<dbReference type="PRINTS" id="PR01179">
    <property type="entry name" value="ODADCRBXLASE"/>
</dbReference>
<dbReference type="Gene3D" id="3.20.20.10">
    <property type="entry name" value="Alanine racemase"/>
    <property type="match status" value="1"/>
</dbReference>
<dbReference type="InterPro" id="IPR000183">
    <property type="entry name" value="Orn/DAP/Arg_de-COase"/>
</dbReference>
<dbReference type="CDD" id="cd06828">
    <property type="entry name" value="PLPDE_III_DapDC"/>
    <property type="match status" value="1"/>
</dbReference>
<dbReference type="SUPFAM" id="SSF50621">
    <property type="entry name" value="Alanine racemase C-terminal domain-like"/>
    <property type="match status" value="1"/>
</dbReference>
<dbReference type="InterPro" id="IPR002986">
    <property type="entry name" value="DAP_deCOOHase_LysA"/>
</dbReference>
<evidence type="ECO:0000256" key="4">
    <source>
        <dbReference type="ARBA" id="ARBA00023239"/>
    </source>
</evidence>
<evidence type="ECO:0000256" key="5">
    <source>
        <dbReference type="PIRSR" id="PIRSR600183-50"/>
    </source>
</evidence>
<name>A0A2G6MRQ9_9BACT</name>
<dbReference type="PANTHER" id="PTHR43727">
    <property type="entry name" value="DIAMINOPIMELATE DECARBOXYLASE"/>
    <property type="match status" value="1"/>
</dbReference>
<evidence type="ECO:0000313" key="8">
    <source>
        <dbReference type="Proteomes" id="UP000231203"/>
    </source>
</evidence>
<accession>A0A2G6MRQ9</accession>
<feature type="domain" description="Orn/DAP/Arg decarboxylase 2 N-terminal" evidence="6">
    <location>
        <begin position="34"/>
        <end position="277"/>
    </location>
</feature>
<dbReference type="PRINTS" id="PR01181">
    <property type="entry name" value="DAPDCRBXLASE"/>
</dbReference>
<protein>
    <submittedName>
        <fullName evidence="7">Diaminopimelate decarboxylase</fullName>
    </submittedName>
</protein>
<dbReference type="SUPFAM" id="SSF51419">
    <property type="entry name" value="PLP-binding barrel"/>
    <property type="match status" value="1"/>
</dbReference>
<dbReference type="GO" id="GO:0009089">
    <property type="term" value="P:lysine biosynthetic process via diaminopimelate"/>
    <property type="evidence" value="ECO:0007669"/>
    <property type="project" value="InterPro"/>
</dbReference>
<feature type="modified residue" description="N6-(pyridoxal phosphate)lysine" evidence="5">
    <location>
        <position position="58"/>
    </location>
</feature>
<evidence type="ECO:0000256" key="2">
    <source>
        <dbReference type="ARBA" id="ARBA00022793"/>
    </source>
</evidence>
<sequence>MPMSPEFKERLSTVVQDAAASFGTPFHIYDEKGIIQTCQALNKAFAPIDGFREYFAVKGLPNPTVMTLLKSQGFGFDCSSVPEIELARKVGSDADDIMFTSNNTTREQLKTAMDKEGCIINLDDITLISKLPAIPDLLCFRYNPGAARQGNEIIGKPEEAKYGLTRDQIFSAYGQALDLGVKRFGLHTMMASNELNYQYMISTAQMLLSMAEDISRTLNIRFEFINIGGGLGIPYTPDAKAFNLEGMAQGIINAFETFKKKNGWVPKLYMESARFITGPHGVLVTCVINHKNIYRDYVGVDASMSSLMRPGMYGAYHHIHIHGKPESAPLKTVDVVGALCENNDKFAIQRPLPETQEEDILIIHDTGAHGYAMGFNYNGQLRPKELLLKTDGSIELIRRAETMDDYFATLNFEPQTITPGRARETV</sequence>
<proteinExistence type="predicted"/>
<dbReference type="FunFam" id="3.20.20.10:FF:000003">
    <property type="entry name" value="Diaminopimelate decarboxylase"/>
    <property type="match status" value="1"/>
</dbReference>
<dbReference type="PANTHER" id="PTHR43727:SF2">
    <property type="entry name" value="GROUP IV DECARBOXYLASE"/>
    <property type="match status" value="1"/>
</dbReference>
<keyword evidence="2" id="KW-0210">Decarboxylase</keyword>
<dbReference type="Pfam" id="PF02784">
    <property type="entry name" value="Orn_Arg_deC_N"/>
    <property type="match status" value="1"/>
</dbReference>
<comment type="caution">
    <text evidence="7">The sequence shown here is derived from an EMBL/GenBank/DDBJ whole genome shotgun (WGS) entry which is preliminary data.</text>
</comment>
<keyword evidence="3 5" id="KW-0663">Pyridoxal phosphate</keyword>
<dbReference type="InterPro" id="IPR022644">
    <property type="entry name" value="De-COase2_N"/>
</dbReference>
<dbReference type="Gene3D" id="2.40.37.10">
    <property type="entry name" value="Lyase, Ornithine Decarboxylase, Chain A, domain 1"/>
    <property type="match status" value="1"/>
</dbReference>
<evidence type="ECO:0000256" key="3">
    <source>
        <dbReference type="ARBA" id="ARBA00022898"/>
    </source>
</evidence>
<keyword evidence="4" id="KW-0456">Lyase</keyword>
<reference evidence="7 8" key="1">
    <citation type="submission" date="2017-10" db="EMBL/GenBank/DDBJ databases">
        <title>Novel microbial diversity and functional potential in the marine mammal oral microbiome.</title>
        <authorList>
            <person name="Dudek N.K."/>
            <person name="Sun C.L."/>
            <person name="Burstein D."/>
            <person name="Kantor R.S."/>
            <person name="Aliaga Goltsman D.S."/>
            <person name="Bik E.M."/>
            <person name="Thomas B.C."/>
            <person name="Banfield J.F."/>
            <person name="Relman D.A."/>
        </authorList>
    </citation>
    <scope>NUCLEOTIDE SEQUENCE [LARGE SCALE GENOMIC DNA]</scope>
    <source>
        <strain evidence="7">DOLJORAL78_47_202</strain>
    </source>
</reference>
<evidence type="ECO:0000313" key="7">
    <source>
        <dbReference type="EMBL" id="PIE62636.1"/>
    </source>
</evidence>
<dbReference type="EMBL" id="PDTI01000035">
    <property type="protein sequence ID" value="PIE62636.1"/>
    <property type="molecule type" value="Genomic_DNA"/>
</dbReference>
<evidence type="ECO:0000256" key="1">
    <source>
        <dbReference type="ARBA" id="ARBA00001933"/>
    </source>
</evidence>
<gene>
    <name evidence="7" type="ORF">CSA25_04015</name>
</gene>
<organism evidence="7 8">
    <name type="scientific">Desulfobacter postgatei</name>
    <dbReference type="NCBI Taxonomy" id="2293"/>
    <lineage>
        <taxon>Bacteria</taxon>
        <taxon>Pseudomonadati</taxon>
        <taxon>Thermodesulfobacteriota</taxon>
        <taxon>Desulfobacteria</taxon>
        <taxon>Desulfobacterales</taxon>
        <taxon>Desulfobacteraceae</taxon>
        <taxon>Desulfobacter</taxon>
    </lineage>
</organism>